<dbReference type="InterPro" id="IPR019734">
    <property type="entry name" value="TPR_rpt"/>
</dbReference>
<dbReference type="Gene3D" id="1.25.40.10">
    <property type="entry name" value="Tetratricopeptide repeat domain"/>
    <property type="match status" value="2"/>
</dbReference>
<organism evidence="2 3">
    <name type="scientific">Camellia sinensis var. sinensis</name>
    <name type="common">China tea</name>
    <dbReference type="NCBI Taxonomy" id="542762"/>
    <lineage>
        <taxon>Eukaryota</taxon>
        <taxon>Viridiplantae</taxon>
        <taxon>Streptophyta</taxon>
        <taxon>Embryophyta</taxon>
        <taxon>Tracheophyta</taxon>
        <taxon>Spermatophyta</taxon>
        <taxon>Magnoliopsida</taxon>
        <taxon>eudicotyledons</taxon>
        <taxon>Gunneridae</taxon>
        <taxon>Pentapetalae</taxon>
        <taxon>asterids</taxon>
        <taxon>Ericales</taxon>
        <taxon>Theaceae</taxon>
        <taxon>Camellia</taxon>
    </lineage>
</organism>
<reference evidence="2 3" key="1">
    <citation type="journal article" date="2018" name="Proc. Natl. Acad. Sci. U.S.A.">
        <title>Draft genome sequence of Camellia sinensis var. sinensis provides insights into the evolution of the tea genome and tea quality.</title>
        <authorList>
            <person name="Wei C."/>
            <person name="Yang H."/>
            <person name="Wang S."/>
            <person name="Zhao J."/>
            <person name="Liu C."/>
            <person name="Gao L."/>
            <person name="Xia E."/>
            <person name="Lu Y."/>
            <person name="Tai Y."/>
            <person name="She G."/>
            <person name="Sun J."/>
            <person name="Cao H."/>
            <person name="Tong W."/>
            <person name="Gao Q."/>
            <person name="Li Y."/>
            <person name="Deng W."/>
            <person name="Jiang X."/>
            <person name="Wang W."/>
            <person name="Chen Q."/>
            <person name="Zhang S."/>
            <person name="Li H."/>
            <person name="Wu J."/>
            <person name="Wang P."/>
            <person name="Li P."/>
            <person name="Shi C."/>
            <person name="Zheng F."/>
            <person name="Jian J."/>
            <person name="Huang B."/>
            <person name="Shan D."/>
            <person name="Shi M."/>
            <person name="Fang C."/>
            <person name="Yue Y."/>
            <person name="Li F."/>
            <person name="Li D."/>
            <person name="Wei S."/>
            <person name="Han B."/>
            <person name="Jiang C."/>
            <person name="Yin Y."/>
            <person name="Xia T."/>
            <person name="Zhang Z."/>
            <person name="Bennetzen J.L."/>
            <person name="Zhao S."/>
            <person name="Wan X."/>
        </authorList>
    </citation>
    <scope>NUCLEOTIDE SEQUENCE [LARGE SCALE GENOMIC DNA]</scope>
    <source>
        <strain evidence="3">cv. Shuchazao</strain>
        <tissue evidence="2">Leaf</tissue>
    </source>
</reference>
<evidence type="ECO:0000313" key="3">
    <source>
        <dbReference type="Proteomes" id="UP000306102"/>
    </source>
</evidence>
<feature type="region of interest" description="Disordered" evidence="1">
    <location>
        <begin position="369"/>
        <end position="443"/>
    </location>
</feature>
<sequence>MSNSAALEACERWRLRGNEAYKQDDLSRAEECYTKGVKSVPCNDISESLCLEPLVLCYSNRAAVRMTCKRFRDALGDCLVAATLDPNFLKVRLRAANCHLMLGEVEDAVQYFNKFTESGGYLCLDRKVVLEAADGLQKAKKVANCIHQCAELLKQRTSDAATNALAIIDDVLSISSYSEKLLEMKGKALLMLQKYEEVIQLCERTLGCAEKNFPMVGAGNNLPKGNGSQYNKHPSVRLWRWHLMSRSHFQLGRLEVALDLIKKHEQLRCTEEKYQSNILGSSMLFAATIRKLLHYEKAGNEALHAGRHTEAIEHYTAAISSSTESRLFTAICFRKRAAARQTLGQISDAIADCNLAIGLDGNYLKAKSEPRRQGLLTPKREATRRGEARASSNRGDQKGYFFKINDSGDASPPFTATITTASSSPTSRSATRTTASSSSPTVVVSSSSSSLSSPWFAHSSASMLTILLCRRRRHIVFTIAVSDHISSITPSKSKKAASI</sequence>
<dbReference type="AlphaFoldDB" id="A0A4S4E337"/>
<comment type="caution">
    <text evidence="2">The sequence shown here is derived from an EMBL/GenBank/DDBJ whole genome shotgun (WGS) entry which is preliminary data.</text>
</comment>
<dbReference type="PANTHER" id="PTHR45181">
    <property type="entry name" value="HEAT SHOCK PROTEIN DNAJ WITH TETRATRICOPEPTIDE REPEAT-CONTAINING PROTEIN"/>
    <property type="match status" value="1"/>
</dbReference>
<feature type="compositionally biased region" description="Basic and acidic residues" evidence="1">
    <location>
        <begin position="369"/>
        <end position="388"/>
    </location>
</feature>
<accession>A0A4S4E337</accession>
<dbReference type="Proteomes" id="UP000306102">
    <property type="component" value="Unassembled WGS sequence"/>
</dbReference>
<name>A0A4S4E337_CAMSN</name>
<dbReference type="SMART" id="SM00028">
    <property type="entry name" value="TPR"/>
    <property type="match status" value="6"/>
</dbReference>
<dbReference type="EMBL" id="SDRB02008363">
    <property type="protein sequence ID" value="THG09626.1"/>
    <property type="molecule type" value="Genomic_DNA"/>
</dbReference>
<keyword evidence="3" id="KW-1185">Reference proteome</keyword>
<feature type="compositionally biased region" description="Low complexity" evidence="1">
    <location>
        <begin position="410"/>
        <end position="443"/>
    </location>
</feature>
<protein>
    <submittedName>
        <fullName evidence="2">Uncharacterized protein</fullName>
    </submittedName>
</protein>
<dbReference type="STRING" id="542762.A0A4S4E337"/>
<proteinExistence type="predicted"/>
<dbReference type="SUPFAM" id="SSF48452">
    <property type="entry name" value="TPR-like"/>
    <property type="match status" value="2"/>
</dbReference>
<evidence type="ECO:0000256" key="1">
    <source>
        <dbReference type="SAM" id="MobiDB-lite"/>
    </source>
</evidence>
<dbReference type="PANTHER" id="PTHR45181:SF8">
    <property type="entry name" value="HEAT SHOCK PROTEIN DNAJ WITH TETRATRICOPEPTIDE REPEAT-CONTAINING PROTEIN"/>
    <property type="match status" value="1"/>
</dbReference>
<gene>
    <name evidence="2" type="ORF">TEA_000339</name>
</gene>
<dbReference type="InterPro" id="IPR011990">
    <property type="entry name" value="TPR-like_helical_dom_sf"/>
</dbReference>
<evidence type="ECO:0000313" key="2">
    <source>
        <dbReference type="EMBL" id="THG09626.1"/>
    </source>
</evidence>